<evidence type="ECO:0000259" key="4">
    <source>
        <dbReference type="PROSITE" id="PS50054"/>
    </source>
</evidence>
<proteinExistence type="predicted"/>
<dbReference type="InterPro" id="IPR045204">
    <property type="entry name" value="DSP_laforin-like"/>
</dbReference>
<dbReference type="EMBL" id="JABFUD020000003">
    <property type="protein sequence ID" value="KAI5082123.1"/>
    <property type="molecule type" value="Genomic_DNA"/>
</dbReference>
<keyword evidence="2" id="KW-0904">Protein phosphatase</keyword>
<sequence>MSSGSVADSKNDEYNRAMQRQMRSPYEYHHDLGIYFTRIIDGLIVGSQPQTPDDVDKIYKDEGVRAILNLQEDKDIKYWKIDFDAITKRCSELGIQYMRAPARDFDPSSLRTELPKAVCLLDGAISQGKTVYVQCSAGLGRAPGVAIAYLYWFNGMNLDGAYNFLTSKRPCGPNKEAIRGATYDLAKNDAGKEPFEKLPECAFADVSSSERQLIQERVRSLQ</sequence>
<dbReference type="SUPFAM" id="SSF52799">
    <property type="entry name" value="(Phosphotyrosine protein) phosphatases II"/>
    <property type="match status" value="1"/>
</dbReference>
<gene>
    <name evidence="6" type="ORF">GOP47_0001866</name>
</gene>
<dbReference type="GO" id="GO:0004721">
    <property type="term" value="F:phosphoprotein phosphatase activity"/>
    <property type="evidence" value="ECO:0007669"/>
    <property type="project" value="UniProtKB-KW"/>
</dbReference>
<comment type="caution">
    <text evidence="6">The sequence shown here is derived from an EMBL/GenBank/DDBJ whole genome shotgun (WGS) entry which is preliminary data.</text>
</comment>
<dbReference type="CDD" id="cd14526">
    <property type="entry name" value="DSP_laforin-like"/>
    <property type="match status" value="1"/>
</dbReference>
<dbReference type="FunFam" id="3.90.190.10:FF:000075">
    <property type="entry name" value="Phosphoglucan phosphatase LSF2, chloroplastic"/>
    <property type="match status" value="1"/>
</dbReference>
<dbReference type="GO" id="GO:2001070">
    <property type="term" value="F:starch binding"/>
    <property type="evidence" value="ECO:0007669"/>
    <property type="project" value="TreeGrafter"/>
</dbReference>
<keyword evidence="1" id="KW-0378">Hydrolase</keyword>
<dbReference type="OrthoDB" id="273181at2759"/>
<name>A0A9D4V9I5_ADICA</name>
<dbReference type="Pfam" id="PF00782">
    <property type="entry name" value="DSPc"/>
    <property type="match status" value="1"/>
</dbReference>
<dbReference type="Proteomes" id="UP000886520">
    <property type="component" value="Chromosome 2"/>
</dbReference>
<keyword evidence="3" id="KW-0119">Carbohydrate metabolism</keyword>
<evidence type="ECO:0000313" key="6">
    <source>
        <dbReference type="EMBL" id="KAI5082123.1"/>
    </source>
</evidence>
<dbReference type="PROSITE" id="PS50054">
    <property type="entry name" value="TYR_PHOSPHATASE_DUAL"/>
    <property type="match status" value="1"/>
</dbReference>
<dbReference type="GO" id="GO:0019203">
    <property type="term" value="F:carbohydrate phosphatase activity"/>
    <property type="evidence" value="ECO:0007669"/>
    <property type="project" value="InterPro"/>
</dbReference>
<feature type="domain" description="Tyrosine specific protein phosphatases" evidence="5">
    <location>
        <begin position="112"/>
        <end position="170"/>
    </location>
</feature>
<organism evidence="6 7">
    <name type="scientific">Adiantum capillus-veneris</name>
    <name type="common">Maidenhair fern</name>
    <dbReference type="NCBI Taxonomy" id="13818"/>
    <lineage>
        <taxon>Eukaryota</taxon>
        <taxon>Viridiplantae</taxon>
        <taxon>Streptophyta</taxon>
        <taxon>Embryophyta</taxon>
        <taxon>Tracheophyta</taxon>
        <taxon>Polypodiopsida</taxon>
        <taxon>Polypodiidae</taxon>
        <taxon>Polypodiales</taxon>
        <taxon>Pteridineae</taxon>
        <taxon>Pteridaceae</taxon>
        <taxon>Vittarioideae</taxon>
        <taxon>Adiantum</taxon>
    </lineage>
</organism>
<evidence type="ECO:0000313" key="7">
    <source>
        <dbReference type="Proteomes" id="UP000886520"/>
    </source>
</evidence>
<dbReference type="InterPro" id="IPR052832">
    <property type="entry name" value="Starch-Glucan_Phosphatase"/>
</dbReference>
<dbReference type="InterPro" id="IPR000387">
    <property type="entry name" value="Tyr_Pase_dom"/>
</dbReference>
<evidence type="ECO:0000256" key="3">
    <source>
        <dbReference type="ARBA" id="ARBA00023277"/>
    </source>
</evidence>
<dbReference type="PANTHER" id="PTHR46642:SF2">
    <property type="entry name" value="PHOSPHOGLUCAN PHOSPHATASE LSF2, CHLOROPLASTIC"/>
    <property type="match status" value="1"/>
</dbReference>
<dbReference type="PROSITE" id="PS50056">
    <property type="entry name" value="TYR_PHOSPHATASE_2"/>
    <property type="match status" value="1"/>
</dbReference>
<protein>
    <submittedName>
        <fullName evidence="6">Uncharacterized protein</fullName>
    </submittedName>
</protein>
<dbReference type="SMART" id="SM00195">
    <property type="entry name" value="DSPc"/>
    <property type="match status" value="1"/>
</dbReference>
<dbReference type="Gene3D" id="3.90.190.10">
    <property type="entry name" value="Protein tyrosine phosphatase superfamily"/>
    <property type="match status" value="1"/>
</dbReference>
<evidence type="ECO:0000256" key="2">
    <source>
        <dbReference type="ARBA" id="ARBA00022912"/>
    </source>
</evidence>
<dbReference type="GO" id="GO:0005983">
    <property type="term" value="P:starch catabolic process"/>
    <property type="evidence" value="ECO:0007669"/>
    <property type="project" value="TreeGrafter"/>
</dbReference>
<dbReference type="InterPro" id="IPR000340">
    <property type="entry name" value="Dual-sp_phosphatase_cat-dom"/>
</dbReference>
<evidence type="ECO:0000256" key="1">
    <source>
        <dbReference type="ARBA" id="ARBA00022801"/>
    </source>
</evidence>
<dbReference type="GO" id="GO:0009507">
    <property type="term" value="C:chloroplast"/>
    <property type="evidence" value="ECO:0007669"/>
    <property type="project" value="TreeGrafter"/>
</dbReference>
<dbReference type="PANTHER" id="PTHR46642">
    <property type="entry name" value="DUAL SPECIFICITY PHOSPHATASE, SUBGROUP, CATALYTIC DOMAIN"/>
    <property type="match status" value="1"/>
</dbReference>
<dbReference type="InterPro" id="IPR020422">
    <property type="entry name" value="TYR_PHOSPHATASE_DUAL_dom"/>
</dbReference>
<dbReference type="AlphaFoldDB" id="A0A9D4V9I5"/>
<feature type="domain" description="Tyrosine-protein phosphatase" evidence="4">
    <location>
        <begin position="35"/>
        <end position="191"/>
    </location>
</feature>
<accession>A0A9D4V9I5</accession>
<evidence type="ECO:0000259" key="5">
    <source>
        <dbReference type="PROSITE" id="PS50056"/>
    </source>
</evidence>
<reference evidence="6" key="1">
    <citation type="submission" date="2021-01" db="EMBL/GenBank/DDBJ databases">
        <title>Adiantum capillus-veneris genome.</title>
        <authorList>
            <person name="Fang Y."/>
            <person name="Liao Q."/>
        </authorList>
    </citation>
    <scope>NUCLEOTIDE SEQUENCE</scope>
    <source>
        <strain evidence="6">H3</strain>
        <tissue evidence="6">Leaf</tissue>
    </source>
</reference>
<keyword evidence="7" id="KW-1185">Reference proteome</keyword>
<dbReference type="InterPro" id="IPR029021">
    <property type="entry name" value="Prot-tyrosine_phosphatase-like"/>
</dbReference>